<accession>A0A101SCP0</accession>
<name>A0A101SCP0_9ACTN</name>
<keyword evidence="2" id="KW-1185">Reference proteome</keyword>
<evidence type="ECO:0008006" key="3">
    <source>
        <dbReference type="Google" id="ProtNLM"/>
    </source>
</evidence>
<dbReference type="AlphaFoldDB" id="A0A101SCP0"/>
<reference evidence="1 2" key="1">
    <citation type="submission" date="2015-10" db="EMBL/GenBank/DDBJ databases">
        <title>Draft genome sequence of Streptomyces griseorubiginosus DSM 40469, type strain for the species Streptomyces griseorubiginosus.</title>
        <authorList>
            <person name="Ruckert C."/>
            <person name="Winkler A."/>
            <person name="Kalinowski J."/>
            <person name="Kampfer P."/>
            <person name="Glaeser S."/>
        </authorList>
    </citation>
    <scope>NUCLEOTIDE SEQUENCE [LARGE SCALE GENOMIC DNA]</scope>
    <source>
        <strain evidence="1 2">DSM 40469</strain>
    </source>
</reference>
<dbReference type="Proteomes" id="UP000054375">
    <property type="component" value="Unassembled WGS sequence"/>
</dbReference>
<protein>
    <recommendedName>
        <fullName evidence="3">DUF4034 domain-containing protein</fullName>
    </recommendedName>
</protein>
<organism evidence="1 2">
    <name type="scientific">Streptomyces griseorubiginosus</name>
    <dbReference type="NCBI Taxonomy" id="67304"/>
    <lineage>
        <taxon>Bacteria</taxon>
        <taxon>Bacillati</taxon>
        <taxon>Actinomycetota</taxon>
        <taxon>Actinomycetes</taxon>
        <taxon>Kitasatosporales</taxon>
        <taxon>Streptomycetaceae</taxon>
        <taxon>Streptomyces</taxon>
    </lineage>
</organism>
<dbReference type="RefSeq" id="WP_062233501.1">
    <property type="nucleotide sequence ID" value="NZ_JBIAVY010000010.1"/>
</dbReference>
<evidence type="ECO:0000313" key="2">
    <source>
        <dbReference type="Proteomes" id="UP000054375"/>
    </source>
</evidence>
<gene>
    <name evidence="1" type="ORF">AQJ54_02745</name>
</gene>
<sequence>MIILWIVLGVIGLPLLALGLYFLKAIVQGALEGWRGADDGSGENGSEQDADRPYELPAAAAALGMRPPEEQNRDSAAPVPAVLASAVAAARSGDWQPAADLLDATAAGRDWENRSFHSWWLADMAADDDTWLLAWESVRPDDPGAALVRARSTVALAGKIRGAKQAKYTTAEQFAGFRRVMEQSREHHARAAELAVEGDPVPYIGRISTALGLGDPHIEMERIWKEITERDPHHYEAHYMALQYWCAKWRGSEKLAREFAAEAAEKAPPGSLMTVFPLIAHFEHDESDTTDADRTPEMRTLVDALLADVTAADPAHPRLAEARHMLAYYLSLQDRDEAAVEQFRLVDGYVDALPWRYRADPAAAFCRMRDLSVGNLNGGGGEGTSG</sequence>
<proteinExistence type="predicted"/>
<dbReference type="EMBL" id="LMWV01000002">
    <property type="protein sequence ID" value="KUN71690.1"/>
    <property type="molecule type" value="Genomic_DNA"/>
</dbReference>
<comment type="caution">
    <text evidence="1">The sequence shown here is derived from an EMBL/GenBank/DDBJ whole genome shotgun (WGS) entry which is preliminary data.</text>
</comment>
<evidence type="ECO:0000313" key="1">
    <source>
        <dbReference type="EMBL" id="KUN71690.1"/>
    </source>
</evidence>